<dbReference type="Proteomes" id="UP000616151">
    <property type="component" value="Unassembled WGS sequence"/>
</dbReference>
<comment type="caution">
    <text evidence="1">The sequence shown here is derived from an EMBL/GenBank/DDBJ whole genome shotgun (WGS) entry which is preliminary data.</text>
</comment>
<dbReference type="EMBL" id="JAENHL010000008">
    <property type="protein sequence ID" value="MBK1869948.1"/>
    <property type="molecule type" value="Genomic_DNA"/>
</dbReference>
<proteinExistence type="predicted"/>
<gene>
    <name evidence="1" type="ORF">JHL16_26525</name>
</gene>
<organism evidence="1 2">
    <name type="scientific">Taklimakanibacter albus</name>
    <dbReference type="NCBI Taxonomy" id="2800327"/>
    <lineage>
        <taxon>Bacteria</taxon>
        <taxon>Pseudomonadati</taxon>
        <taxon>Pseudomonadota</taxon>
        <taxon>Alphaproteobacteria</taxon>
        <taxon>Hyphomicrobiales</taxon>
        <taxon>Aestuariivirgaceae</taxon>
        <taxon>Taklimakanibacter</taxon>
    </lineage>
</organism>
<reference evidence="1" key="1">
    <citation type="submission" date="2021-01" db="EMBL/GenBank/DDBJ databases">
        <authorList>
            <person name="Sun Q."/>
        </authorList>
    </citation>
    <scope>NUCLEOTIDE SEQUENCE</scope>
    <source>
        <strain evidence="1">YIM B02566</strain>
    </source>
</reference>
<accession>A0ACC5RC38</accession>
<sequence>MQHFFILNESFDKSVAGDVNLFSTAERLIIAVEAIDVRNDEYSCFTSEGCQVTLSAENDYGPVSATVETQPRHMNEAASILRSYLCWLASNGKIDADLASIERGSLVELVGLVPRSFVDG</sequence>
<evidence type="ECO:0000313" key="2">
    <source>
        <dbReference type="Proteomes" id="UP000616151"/>
    </source>
</evidence>
<protein>
    <submittedName>
        <fullName evidence="1">Uncharacterized protein</fullName>
    </submittedName>
</protein>
<evidence type="ECO:0000313" key="1">
    <source>
        <dbReference type="EMBL" id="MBK1869948.1"/>
    </source>
</evidence>
<keyword evidence="2" id="KW-1185">Reference proteome</keyword>
<name>A0ACC5RC38_9HYPH</name>